<evidence type="ECO:0000313" key="3">
    <source>
        <dbReference type="Proteomes" id="UP000190675"/>
    </source>
</evidence>
<protein>
    <submittedName>
        <fullName evidence="2">Uncharacterized protein</fullName>
    </submittedName>
</protein>
<dbReference type="AlphaFoldDB" id="A0A1M5MLC0"/>
<dbReference type="Proteomes" id="UP000190675">
    <property type="component" value="Chromosome I"/>
</dbReference>
<evidence type="ECO:0000313" key="2">
    <source>
        <dbReference type="EMBL" id="SHG78035.1"/>
    </source>
</evidence>
<keyword evidence="1" id="KW-0812">Transmembrane</keyword>
<reference evidence="2 3" key="1">
    <citation type="submission" date="2016-11" db="EMBL/GenBank/DDBJ databases">
        <authorList>
            <person name="Jaros S."/>
            <person name="Januszkiewicz K."/>
            <person name="Wedrychowicz H."/>
        </authorList>
    </citation>
    <scope>NUCLEOTIDE SEQUENCE [LARGE SCALE GENOMIC DNA]</scope>
    <source>
        <strain evidence="2 3">GAS242</strain>
    </source>
</reference>
<sequence length="69" mass="7833">MVHNNDLIVASSTALSLATLIPSWRILGRVGISRWWSFVSFVPFLGTLIVLWIIGFRAWPKLKLDAQRP</sequence>
<name>A0A1M5MLC0_9BRAD</name>
<gene>
    <name evidence="2" type="ORF">SAMN05444169_4092</name>
</gene>
<organism evidence="2 3">
    <name type="scientific">Bradyrhizobium erythrophlei</name>
    <dbReference type="NCBI Taxonomy" id="1437360"/>
    <lineage>
        <taxon>Bacteria</taxon>
        <taxon>Pseudomonadati</taxon>
        <taxon>Pseudomonadota</taxon>
        <taxon>Alphaproteobacteria</taxon>
        <taxon>Hyphomicrobiales</taxon>
        <taxon>Nitrobacteraceae</taxon>
        <taxon>Bradyrhizobium</taxon>
    </lineage>
</organism>
<dbReference type="EMBL" id="LT670818">
    <property type="protein sequence ID" value="SHG78035.1"/>
    <property type="molecule type" value="Genomic_DNA"/>
</dbReference>
<keyword evidence="1" id="KW-1133">Transmembrane helix</keyword>
<keyword evidence="1" id="KW-0472">Membrane</keyword>
<accession>A0A1M5MLC0</accession>
<proteinExistence type="predicted"/>
<feature type="transmembrane region" description="Helical" evidence="1">
    <location>
        <begin position="38"/>
        <end position="59"/>
    </location>
</feature>
<evidence type="ECO:0000256" key="1">
    <source>
        <dbReference type="SAM" id="Phobius"/>
    </source>
</evidence>